<feature type="domain" description="Glycosyl hydrolase 94 supersandwich" evidence="5">
    <location>
        <begin position="1601"/>
        <end position="1876"/>
    </location>
</feature>
<dbReference type="PANTHER" id="PTHR37469">
    <property type="entry name" value="CELLOBIONIC ACID PHOSPHORYLASE-RELATED"/>
    <property type="match status" value="1"/>
</dbReference>
<keyword evidence="4" id="KW-0472">Membrane</keyword>
<dbReference type="CDD" id="cd11753">
    <property type="entry name" value="GH94N_ChvB_NdvB_2_like"/>
    <property type="match status" value="1"/>
</dbReference>
<dbReference type="InterPro" id="IPR037824">
    <property type="entry name" value="GH94N_2_NdvB"/>
</dbReference>
<dbReference type="SUPFAM" id="SSF74650">
    <property type="entry name" value="Galactose mutarotase-like"/>
    <property type="match status" value="2"/>
</dbReference>
<dbReference type="InterPro" id="IPR037820">
    <property type="entry name" value="GH94N_NdvB"/>
</dbReference>
<feature type="transmembrane region" description="Helical" evidence="4">
    <location>
        <begin position="455"/>
        <end position="479"/>
    </location>
</feature>
<dbReference type="InterPro" id="IPR037018">
    <property type="entry name" value="GH65_N"/>
</dbReference>
<dbReference type="GO" id="GO:0005975">
    <property type="term" value="P:carbohydrate metabolic process"/>
    <property type="evidence" value="ECO:0007669"/>
    <property type="project" value="InterPro"/>
</dbReference>
<dbReference type="EMBL" id="SXDP01000003">
    <property type="protein sequence ID" value="NEZ46769.1"/>
    <property type="molecule type" value="Genomic_DNA"/>
</dbReference>
<dbReference type="SMART" id="SM01068">
    <property type="entry name" value="CBM_X"/>
    <property type="match status" value="2"/>
</dbReference>
<keyword evidence="3" id="KW-0175">Coiled coil</keyword>
<dbReference type="Pfam" id="PF17167">
    <property type="entry name" value="Glyco_hydro_94"/>
    <property type="match status" value="1"/>
</dbReference>
<feature type="transmembrane region" description="Helical" evidence="4">
    <location>
        <begin position="426"/>
        <end position="449"/>
    </location>
</feature>
<comment type="caution">
    <text evidence="8">The sequence shown here is derived from an EMBL/GenBank/DDBJ whole genome shotgun (WGS) entry which is preliminary data.</text>
</comment>
<dbReference type="Proteomes" id="UP000473885">
    <property type="component" value="Unassembled WGS sequence"/>
</dbReference>
<dbReference type="Gene3D" id="2.60.420.10">
    <property type="entry name" value="Maltose phosphorylase, domain 3"/>
    <property type="match status" value="1"/>
</dbReference>
<feature type="transmembrane region" description="Helical" evidence="4">
    <location>
        <begin position="822"/>
        <end position="841"/>
    </location>
</feature>
<feature type="transmembrane region" description="Helical" evidence="4">
    <location>
        <begin position="6"/>
        <end position="23"/>
    </location>
</feature>
<evidence type="ECO:0000259" key="7">
    <source>
        <dbReference type="Pfam" id="PF17167"/>
    </source>
</evidence>
<keyword evidence="2" id="KW-0808">Transferase</keyword>
<dbReference type="SUPFAM" id="SSF48208">
    <property type="entry name" value="Six-hairpin glycosidases"/>
    <property type="match status" value="1"/>
</dbReference>
<keyword evidence="1" id="KW-0328">Glycosyltransferase</keyword>
<dbReference type="Pfam" id="PF10091">
    <property type="entry name" value="Glycoamylase"/>
    <property type="match status" value="1"/>
</dbReference>
<gene>
    <name evidence="8" type="ORF">FDF74_06000</name>
</gene>
<evidence type="ECO:0000313" key="8">
    <source>
        <dbReference type="EMBL" id="NEZ46769.1"/>
    </source>
</evidence>
<proteinExistence type="predicted"/>
<dbReference type="RefSeq" id="WP_163248986.1">
    <property type="nucleotide sequence ID" value="NZ_SXDP01000003.1"/>
</dbReference>
<feature type="transmembrane region" description="Helical" evidence="4">
    <location>
        <begin position="940"/>
        <end position="961"/>
    </location>
</feature>
<feature type="domain" description="Glycoamylase-like" evidence="6">
    <location>
        <begin position="1349"/>
        <end position="1561"/>
    </location>
</feature>
<evidence type="ECO:0000256" key="2">
    <source>
        <dbReference type="ARBA" id="ARBA00022679"/>
    </source>
</evidence>
<keyword evidence="4" id="KW-0812">Transmembrane</keyword>
<reference evidence="8 9" key="1">
    <citation type="submission" date="2019-04" db="EMBL/GenBank/DDBJ databases">
        <title>Genome sequencing of Clostridium botulinum Groups I-IV and Clostridium butyricum.</title>
        <authorList>
            <person name="Brunt J."/>
            <person name="Van Vliet A.H.M."/>
            <person name="Stringer S.C."/>
            <person name="Carter A.T."/>
            <person name="Peck M.W."/>
        </authorList>
    </citation>
    <scope>NUCLEOTIDE SEQUENCE [LARGE SCALE GENOMIC DNA]</scope>
    <source>
        <strain evidence="8 9">IFR 18/094</strain>
    </source>
</reference>
<keyword evidence="9" id="KW-1185">Reference proteome</keyword>
<evidence type="ECO:0000256" key="3">
    <source>
        <dbReference type="SAM" id="Coils"/>
    </source>
</evidence>
<keyword evidence="4" id="KW-1133">Transmembrane helix</keyword>
<feature type="transmembrane region" description="Helical" evidence="4">
    <location>
        <begin position="968"/>
        <end position="989"/>
    </location>
</feature>
<dbReference type="InterPro" id="IPR019282">
    <property type="entry name" value="Glycoamylase-like_cons_dom"/>
</dbReference>
<protein>
    <submittedName>
        <fullName evidence="8">Cyclic beta 1-2 glucan synthetase</fullName>
    </submittedName>
</protein>
<dbReference type="Gene3D" id="2.70.98.40">
    <property type="entry name" value="Glycoside hydrolase, family 65, N-terminal domain"/>
    <property type="match status" value="2"/>
</dbReference>
<organism evidence="8 9">
    <name type="scientific">Clostridium niameyense</name>
    <dbReference type="NCBI Taxonomy" id="1622073"/>
    <lineage>
        <taxon>Bacteria</taxon>
        <taxon>Bacillati</taxon>
        <taxon>Bacillota</taxon>
        <taxon>Clostridia</taxon>
        <taxon>Eubacteriales</taxon>
        <taxon>Clostridiaceae</taxon>
        <taxon>Clostridium</taxon>
    </lineage>
</organism>
<accession>A0A6M0RB38</accession>
<dbReference type="Gene3D" id="1.50.10.140">
    <property type="match status" value="2"/>
</dbReference>
<dbReference type="Pfam" id="PF06165">
    <property type="entry name" value="GH94_b-supersand"/>
    <property type="match status" value="2"/>
</dbReference>
<dbReference type="InterPro" id="IPR008928">
    <property type="entry name" value="6-hairpin_glycosidase_sf"/>
</dbReference>
<evidence type="ECO:0000256" key="4">
    <source>
        <dbReference type="SAM" id="Phobius"/>
    </source>
</evidence>
<dbReference type="InterPro" id="IPR010383">
    <property type="entry name" value="Glyco_hydrolase_94_b-supersand"/>
</dbReference>
<dbReference type="PANTHER" id="PTHR37469:SF2">
    <property type="entry name" value="CELLOBIONIC ACID PHOSPHORYLASE"/>
    <property type="match status" value="1"/>
</dbReference>
<feature type="coiled-coil region" evidence="3">
    <location>
        <begin position="1286"/>
        <end position="1320"/>
    </location>
</feature>
<evidence type="ECO:0000259" key="5">
    <source>
        <dbReference type="Pfam" id="PF06165"/>
    </source>
</evidence>
<evidence type="ECO:0000259" key="6">
    <source>
        <dbReference type="Pfam" id="PF10091"/>
    </source>
</evidence>
<feature type="transmembrane region" description="Helical" evidence="4">
    <location>
        <begin position="847"/>
        <end position="870"/>
    </location>
</feature>
<feature type="domain" description="Glycosyl hydrolase 94 supersandwich" evidence="5">
    <location>
        <begin position="2101"/>
        <end position="2371"/>
    </location>
</feature>
<feature type="domain" description="Glycosyl hydrolase 94 catalytic" evidence="7">
    <location>
        <begin position="2385"/>
        <end position="2809"/>
    </location>
</feature>
<dbReference type="GO" id="GO:0016757">
    <property type="term" value="F:glycosyltransferase activity"/>
    <property type="evidence" value="ECO:0007669"/>
    <property type="project" value="UniProtKB-KW"/>
</dbReference>
<evidence type="ECO:0000313" key="9">
    <source>
        <dbReference type="Proteomes" id="UP000473885"/>
    </source>
</evidence>
<evidence type="ECO:0000256" key="1">
    <source>
        <dbReference type="ARBA" id="ARBA00022676"/>
    </source>
</evidence>
<sequence>MIYLIALYIISTLVMLYLMHKILNKEEGNEGLMEDINNKTINLEKEKIEEYASTMAESYSVVKNKRCKKLILEGLERSYSNIIKNYKYVSSLSDEVTMNVPAGEWLLDNIFLIEKEYKNIKGSMPPSYYMKLPVISHGIKKCYPRIYNIALEMVLNSDGIVDEDTIIRFINSYEKNSVLTTGEIWALPIMLRIALIQRIALITGEIVYIQNEKQKAEKIIDEIISAVNKNNIEDKLKDINKRDIKITPYFLEKITSLLKDNAIEEEKVYNWVNENVEKNEINLDSLINLSHRKQAKQQLVIGNCIVGIRQIEAMNWKKIFEDVSLVESILKEDPAKVYKNMDFNSKDFYRHTIENLSRKFKLSETYIAKKAIQCAKENKDGEDYKKHVGYYILEHTGIECLKKSIGYRFNILDSIKNNLYTFKQGYYIATLVFLSLIFDGCILLSIHYGTNNYNILLMILEYLILLVPCSHIVISIINWSLNNLLHPSLIPKVHFGESIPEEYSTVVVIPTLINNKKRAKELIADLEVYYLANREKNLYFAVLGDFKDSANEIEREDKLILETALKEVKRLNDKYAKDGEEIFYFLNRYRQYNEKENLWMGWERKRGKLVEFNKFIRGDLNTSYNTTSKNIENLQKVKYVITLDADTKLPRDSAKKLIGSMAHVLNKPLVSHKNKKVLHGYGLMQPKINIDVESADKTLFSSIFSGEVGFDNYTTAVSDVYQDLFGEGIFTGKGIYDVDVFNMMLEGEVPENAVLSHDLLEGSYVRAALVTDVQLVDGYPAYYNSSCKRIHRWVRGDWQLLPWINKKNSLNKISRWKMVDNLRRSLVSVSIILLVFLSLLVNNGTNTMLTVAFISILCPILFNVSETVIISTSGISLSGKITNIKNLFKQVFLLFVFLPHKAYLMMDAIIRTLYRLCISKKKLLEWQTAEDAERLSGKNFISYVKAMWMASLISFIIFFLAFKKSIDLFLLLMPSCILWFISPYIGYLVSKDKSKKVILKDEQKEVLFNISRRTWSYFEDLICDETNWLAPDNFQEEPYKGIAYRTSPTNMGMGLVSNISACDLGFIGLKETVYRIDKIISSMNELDKYQGHFYNWYDIKTKKPLSPKYISSVDSGNLVGYLWVTKQGIEDILKDPIINKKYIDGLVCLLELANKELKEKLNVNDFYSKIIFLLQDIKFDMISWNNILLKISSKYEELKDSELNNSDLYWNKKLYDNVNTYLDEIKYIMPWKDQIVSNIGICRELSKDIRNIPSTKALINIPKELDKILKELNSINIKEKYEKEWINELRENLNNSKKNINSLLDKINDLIIQLENLANKTDFNLVYNRERNLFSIGFNVEIGKMDNSYYDLLASEARQTSFVAIAKGDIPQENWSVLGRGLTYMGNGLKGLASWSGTMFEYFMPLLIMKNYPNTLLDQTYNSVIKAQKNYTKNIPWGISESGYYNFDADSNYQYKAFGVPGIGIKRGLSRDLVISPYSTILALQRDVKSAMNNINKLISIKTLGRYGFYEAIDYTKNRLSKEQDKAVVKSFMVHHEGMSLMALDNVLNNNILQKRFHSIPAVKATELLLQEKKSNRLIFTRNIDKYNTKIKKEEIDIYNRIYDTAKTEIPRVSVLSNGSYSLMISNRGAGYSKKGDVTLYRWREDVTSDDKGMFFYIKDINSGEFWSSTYEPCKCEGEEYKAIFYPNEARFIRKDGDIITKTQIVVSQENDAEIRQLYITNNSESSKFIEITSYCETTLSPYNVDLVHPTFSNLFVKTQVEEEPFCILGNRRPRSKKDKSPWIMQTVTVKGEQVGDYQYETSRMNFIGRNRNLYNPKAMDNDYALKNFVGAVLDPIISIRVRIKLNKGETCEVAYTTAFANTKKEAIDIAKKYKDHYNIKKSFDLSWTQNKLEMKYLGIKSTQANIYQYILSNVLFINNTMKEREKYIENIRGCQSNLWAYGISGDYPIILVTINDEKDIDIIRQLITCYRYWRMRDIKIDLVIVNTKESSYIQPVENTILDLINSLNLIDNYNKSPGIFLYNNATMAKEDLELLKSISRLYIDSKKGSLLKQIDIGSKTHKQLEVLNPKEKKLSFPSHKIYVPELKYYNNIGGFDRSSNEYIININNDKTTPMPWINVISNQNFGFHVSESGSSYSWYKNSRENKITNWCNDPVIDGESEQIYIRDEETKDIWSISPKPIRHNEEYIIRHGFGYSIFENYHKGIMGSITMFCPKQDNCKVCVISLKNYSDTERKLSITYYAELVLGVSKQLTSQYIATYHNKEKEFIYANNGYSSNFKDTKAYMKLIGGDNISFTGDRKSFLGIGGTIENPIGLDFVTLDDRTGAGMDPCMAENIKISMQPKEEKVVVAILGAEDSLEDIYKMIDKYNKFELCFEELNKVKAYWKDLLGTIRVKTPDDTMDIMLNGWLLYQVISCRLWSRTAFYQSGGAYGFRDQLQDVMALSYIDPKITRKQIIYSASRQFKEGDVQHWWHPVVESGIRTRFSDDLLWLPYVTLDYIKNTGDYSILKEEVNYLEDEPLKEGEDERYTVSKVSNDKGTIYEHCIKAINRSLKFGKHKIPLMGSGDWNDGMSTVGNKGEGESVWLGWFLYKILSDFIHLCDYEKDEENSNKYMKYIEYIKENIEKNAWDGNWYRRAYFDDGTALGSIENEECSIDSLSQSWAVLSGASKISRAEEAMEAVEKNLVRKEKGIIALLTPPFDRSKLEPGYIKGYLPGVRENGGQYTHAAIWVALAFSKLKKEDKAWYLFNMINPINHSRSFLDCENYKVEPYVMCADIYDVEPNVGRGGWSWYTGAASWMYRTGIEGILGLKIKENQGFYIDPCIPKEWRSYEMFYKKDEAEYHITVLRNEEKGTWLNGEKLKDSIVPFYNKGKYEVKVYI</sequence>
<dbReference type="GO" id="GO:0030246">
    <property type="term" value="F:carbohydrate binding"/>
    <property type="evidence" value="ECO:0007669"/>
    <property type="project" value="InterPro"/>
</dbReference>
<dbReference type="CDD" id="cd11756">
    <property type="entry name" value="GH94N_ChvB_NdvB_1_like"/>
    <property type="match status" value="1"/>
</dbReference>
<dbReference type="Gene3D" id="1.50.10.10">
    <property type="match status" value="1"/>
</dbReference>
<name>A0A6M0RB38_9CLOT</name>
<dbReference type="InterPro" id="IPR011013">
    <property type="entry name" value="Gal_mutarotase_sf_dom"/>
</dbReference>
<dbReference type="InterPro" id="IPR052047">
    <property type="entry name" value="GH94_Enzymes"/>
</dbReference>
<dbReference type="InterPro" id="IPR012341">
    <property type="entry name" value="6hp_glycosidase-like_sf"/>
</dbReference>
<dbReference type="InterPro" id="IPR033432">
    <property type="entry name" value="GH94_catalytic"/>
</dbReference>